<reference evidence="1 2" key="1">
    <citation type="journal article" date="2019" name="Genome Biol. Evol.">
        <title>Insights into the evolution of the New World diploid cottons (Gossypium, subgenus Houzingenia) based on genome sequencing.</title>
        <authorList>
            <person name="Grover C.E."/>
            <person name="Arick M.A. 2nd"/>
            <person name="Thrash A."/>
            <person name="Conover J.L."/>
            <person name="Sanders W.S."/>
            <person name="Peterson D.G."/>
            <person name="Frelichowski J.E."/>
            <person name="Scheffler J.A."/>
            <person name="Scheffler B.E."/>
            <person name="Wendel J.F."/>
        </authorList>
    </citation>
    <scope>NUCLEOTIDE SEQUENCE [LARGE SCALE GENOMIC DNA]</scope>
    <source>
        <strain evidence="1">27</strain>
        <tissue evidence="1">Leaf</tissue>
    </source>
</reference>
<name>A0A7J8S5T9_GOSDV</name>
<evidence type="ECO:0000313" key="2">
    <source>
        <dbReference type="Proteomes" id="UP000593561"/>
    </source>
</evidence>
<dbReference type="Proteomes" id="UP000593561">
    <property type="component" value="Unassembled WGS sequence"/>
</dbReference>
<keyword evidence="2" id="KW-1185">Reference proteome</keyword>
<comment type="caution">
    <text evidence="1">The sequence shown here is derived from an EMBL/GenBank/DDBJ whole genome shotgun (WGS) entry which is preliminary data.</text>
</comment>
<accession>A0A7J8S5T9</accession>
<evidence type="ECO:0000313" key="1">
    <source>
        <dbReference type="EMBL" id="MBA0621441.1"/>
    </source>
</evidence>
<organism evidence="1 2">
    <name type="scientific">Gossypium davidsonii</name>
    <name type="common">Davidson's cotton</name>
    <name type="synonym">Gossypium klotzschianum subsp. davidsonii</name>
    <dbReference type="NCBI Taxonomy" id="34287"/>
    <lineage>
        <taxon>Eukaryota</taxon>
        <taxon>Viridiplantae</taxon>
        <taxon>Streptophyta</taxon>
        <taxon>Embryophyta</taxon>
        <taxon>Tracheophyta</taxon>
        <taxon>Spermatophyta</taxon>
        <taxon>Magnoliopsida</taxon>
        <taxon>eudicotyledons</taxon>
        <taxon>Gunneridae</taxon>
        <taxon>Pentapetalae</taxon>
        <taxon>rosids</taxon>
        <taxon>malvids</taxon>
        <taxon>Malvales</taxon>
        <taxon>Malvaceae</taxon>
        <taxon>Malvoideae</taxon>
        <taxon>Gossypium</taxon>
    </lineage>
</organism>
<gene>
    <name evidence="1" type="ORF">Godav_007066</name>
</gene>
<protein>
    <submittedName>
        <fullName evidence="1">Uncharacterized protein</fullName>
    </submittedName>
</protein>
<dbReference type="AlphaFoldDB" id="A0A7J8S5T9"/>
<sequence>MLIIFQRQFKAMWGRCLTRKMKGK</sequence>
<dbReference type="EMBL" id="JABFAC010000008">
    <property type="protein sequence ID" value="MBA0621441.1"/>
    <property type="molecule type" value="Genomic_DNA"/>
</dbReference>
<proteinExistence type="predicted"/>